<feature type="compositionally biased region" description="Low complexity" evidence="2">
    <location>
        <begin position="718"/>
        <end position="729"/>
    </location>
</feature>
<dbReference type="InterPro" id="IPR011990">
    <property type="entry name" value="TPR-like_helical_dom_sf"/>
</dbReference>
<feature type="region of interest" description="Disordered" evidence="2">
    <location>
        <begin position="46"/>
        <end position="145"/>
    </location>
</feature>
<feature type="compositionally biased region" description="Pro residues" evidence="2">
    <location>
        <begin position="580"/>
        <end position="597"/>
    </location>
</feature>
<evidence type="ECO:0000256" key="2">
    <source>
        <dbReference type="SAM" id="MobiDB-lite"/>
    </source>
</evidence>
<dbReference type="InParanoid" id="W2SC23"/>
<feature type="compositionally biased region" description="Polar residues" evidence="2">
    <location>
        <begin position="74"/>
        <end position="99"/>
    </location>
</feature>
<dbReference type="Pfam" id="PF08238">
    <property type="entry name" value="Sel1"/>
    <property type="match status" value="6"/>
</dbReference>
<sequence>MSYNTGATFVPGGDDSFYMPELVQPAPHRVNDHPTNMPHNVAQMEQLAQGRGSPRIQQTNGWGQQHQPPRIDSYQPTVQSFASPTSSSYTDATPTSASVYSQPSPQTYQQQQQYSTGLPEAPNFSPFPTLRNPPANIPPTDEQKEATLEAAREAVLACNDPDVQLTWAADTLQYVDISQQNEQRISQSQNARPRTPRVERQLRDDATKIVNFLADQHHPKADFLRGTWLEFGKFGERVDKKEAFHCYTRSADRGYARAHYRIGMQFESSNDALKAIKYYQRGVDAGDAASCYRLGMMTLLGQHGQFQDYEYGISLIYKSAEAADENAPQGAYVYGMLKAGELGQVSVPERFCPRDTIAAKTNIEKAAYLGFSKAQVRMASAYELGELACPFDAALSLHYNALAARQGETEAEMAISKWFLCGQEGVFEKNEEMAFTYAQRAAVGGLGTAQFAMGYFYEVGIYVQSDYQTAQEWYRKAADSGNPDAAGRVDAIKRSKTLSRKDHEATALDRIKQSRAHGTNLAAGSPSITMPDPSRLNLNSSAPYPEGPVGLPISSSSPDFRPTSAFGVNPNLRPSSAAPAYPPGPGPMSPQGRPPPQQYSNNYHGGRVSAPPQQQYVPNGPGPGPNFGPGPGSGSRPPMQRPGTGSPYMHPQDQRPYTNSPAPNLGFTAPLEDRRPRPPHPAEGPRPRPPPGQMGPPPSSQMRPPPGQHARPQPPPQQQATSGSQGTQRPPQKPSTPQPVQKPNKVAPSKVPAKASGKVTQGQGPSTFDEMGIPNKKDKGDCIVM</sequence>
<dbReference type="eggNOG" id="KOG1550">
    <property type="taxonomic scope" value="Eukaryota"/>
</dbReference>
<accession>W2SC23</accession>
<evidence type="ECO:0000256" key="1">
    <source>
        <dbReference type="ARBA" id="ARBA00022737"/>
    </source>
</evidence>
<feature type="compositionally biased region" description="Low complexity" evidence="2">
    <location>
        <begin position="100"/>
        <end position="116"/>
    </location>
</feature>
<reference evidence="3 4" key="1">
    <citation type="submission" date="2013-03" db="EMBL/GenBank/DDBJ databases">
        <title>The Genome Sequence of Phialophora europaea CBS 101466.</title>
        <authorList>
            <consortium name="The Broad Institute Genomics Platform"/>
            <person name="Cuomo C."/>
            <person name="de Hoog S."/>
            <person name="Gorbushina A."/>
            <person name="Walker B."/>
            <person name="Young S.K."/>
            <person name="Zeng Q."/>
            <person name="Gargeya S."/>
            <person name="Fitzgerald M."/>
            <person name="Haas B."/>
            <person name="Abouelleil A."/>
            <person name="Allen A.W."/>
            <person name="Alvarado L."/>
            <person name="Arachchi H.M."/>
            <person name="Berlin A.M."/>
            <person name="Chapman S.B."/>
            <person name="Gainer-Dewar J."/>
            <person name="Goldberg J."/>
            <person name="Griggs A."/>
            <person name="Gujja S."/>
            <person name="Hansen M."/>
            <person name="Howarth C."/>
            <person name="Imamovic A."/>
            <person name="Ireland A."/>
            <person name="Larimer J."/>
            <person name="McCowan C."/>
            <person name="Murphy C."/>
            <person name="Pearson M."/>
            <person name="Poon T.W."/>
            <person name="Priest M."/>
            <person name="Roberts A."/>
            <person name="Saif S."/>
            <person name="Shea T."/>
            <person name="Sisk P."/>
            <person name="Sykes S."/>
            <person name="Wortman J."/>
            <person name="Nusbaum C."/>
            <person name="Birren B."/>
        </authorList>
    </citation>
    <scope>NUCLEOTIDE SEQUENCE [LARGE SCALE GENOMIC DNA]</scope>
    <source>
        <strain evidence="3 4">CBS 101466</strain>
    </source>
</reference>
<feature type="compositionally biased region" description="Polar residues" evidence="2">
    <location>
        <begin position="55"/>
        <end position="67"/>
    </location>
</feature>
<dbReference type="EMBL" id="KB822712">
    <property type="protein sequence ID" value="ETN45464.1"/>
    <property type="molecule type" value="Genomic_DNA"/>
</dbReference>
<dbReference type="STRING" id="1220924.W2SC23"/>
<protein>
    <recommendedName>
        <fullName evidence="5">Chitin synthase activator</fullName>
    </recommendedName>
</protein>
<feature type="compositionally biased region" description="Low complexity" evidence="2">
    <location>
        <begin position="634"/>
        <end position="643"/>
    </location>
</feature>
<proteinExistence type="predicted"/>
<keyword evidence="1" id="KW-0677">Repeat</keyword>
<dbReference type="Gene3D" id="1.25.40.10">
    <property type="entry name" value="Tetratricopeptide repeat domain"/>
    <property type="match status" value="2"/>
</dbReference>
<evidence type="ECO:0008006" key="5">
    <source>
        <dbReference type="Google" id="ProtNLM"/>
    </source>
</evidence>
<feature type="compositionally biased region" description="Pro residues" evidence="2">
    <location>
        <begin position="679"/>
        <end position="717"/>
    </location>
</feature>
<feature type="compositionally biased region" description="Basic and acidic residues" evidence="2">
    <location>
        <begin position="775"/>
        <end position="785"/>
    </location>
</feature>
<evidence type="ECO:0000313" key="4">
    <source>
        <dbReference type="Proteomes" id="UP000030752"/>
    </source>
</evidence>
<dbReference type="SUPFAM" id="SSF81901">
    <property type="entry name" value="HCP-like"/>
    <property type="match status" value="2"/>
</dbReference>
<dbReference type="AlphaFoldDB" id="W2SC23"/>
<dbReference type="OrthoDB" id="4095816at2759"/>
<dbReference type="SMART" id="SM00671">
    <property type="entry name" value="SEL1"/>
    <property type="match status" value="6"/>
</dbReference>
<dbReference type="InterPro" id="IPR006597">
    <property type="entry name" value="Sel1-like"/>
</dbReference>
<gene>
    <name evidence="3" type="ORF">HMPREF1541_09296</name>
</gene>
<dbReference type="VEuPathDB" id="FungiDB:HMPREF1541_09296"/>
<feature type="compositionally biased region" description="Basic and acidic residues" evidence="2">
    <location>
        <begin position="499"/>
        <end position="512"/>
    </location>
</feature>
<dbReference type="HOGENOM" id="CLU_008036_1_0_1"/>
<dbReference type="PANTHER" id="PTHR46430">
    <property type="entry name" value="PROTEIN SKT5-RELATED"/>
    <property type="match status" value="1"/>
</dbReference>
<organism evidence="3 4">
    <name type="scientific">Cyphellophora europaea (strain CBS 101466)</name>
    <name type="common">Phialophora europaea</name>
    <dbReference type="NCBI Taxonomy" id="1220924"/>
    <lineage>
        <taxon>Eukaryota</taxon>
        <taxon>Fungi</taxon>
        <taxon>Dikarya</taxon>
        <taxon>Ascomycota</taxon>
        <taxon>Pezizomycotina</taxon>
        <taxon>Eurotiomycetes</taxon>
        <taxon>Chaetothyriomycetidae</taxon>
        <taxon>Chaetothyriales</taxon>
        <taxon>Cyphellophoraceae</taxon>
        <taxon>Cyphellophora</taxon>
    </lineage>
</organism>
<keyword evidence="4" id="KW-1185">Reference proteome</keyword>
<dbReference type="InterPro" id="IPR051726">
    <property type="entry name" value="Chitin_Synth_Reg"/>
</dbReference>
<dbReference type="GeneID" id="19976635"/>
<dbReference type="PANTHER" id="PTHR46430:SF2">
    <property type="entry name" value="CHITIN SYNTHASE REGULATORY FACTOR 4"/>
    <property type="match status" value="1"/>
</dbReference>
<dbReference type="Proteomes" id="UP000030752">
    <property type="component" value="Unassembled WGS sequence"/>
</dbReference>
<dbReference type="RefSeq" id="XP_008712192.1">
    <property type="nucleotide sequence ID" value="XM_008713970.1"/>
</dbReference>
<evidence type="ECO:0000313" key="3">
    <source>
        <dbReference type="EMBL" id="ETN45464.1"/>
    </source>
</evidence>
<name>W2SC23_CYPE1</name>
<feature type="region of interest" description="Disordered" evidence="2">
    <location>
        <begin position="478"/>
        <end position="785"/>
    </location>
</feature>